<dbReference type="InterPro" id="IPR037523">
    <property type="entry name" value="VOC_core"/>
</dbReference>
<accession>A0A1I0BHI8</accession>
<name>A0A1I0BHI8_9BACI</name>
<evidence type="ECO:0000313" key="3">
    <source>
        <dbReference type="Proteomes" id="UP000199095"/>
    </source>
</evidence>
<dbReference type="EMBL" id="FOHJ01000002">
    <property type="protein sequence ID" value="SET06009.1"/>
    <property type="molecule type" value="Genomic_DNA"/>
</dbReference>
<organism evidence="2 3">
    <name type="scientific">Salinibacillus kushneri</name>
    <dbReference type="NCBI Taxonomy" id="237682"/>
    <lineage>
        <taxon>Bacteria</taxon>
        <taxon>Bacillati</taxon>
        <taxon>Bacillota</taxon>
        <taxon>Bacilli</taxon>
        <taxon>Bacillales</taxon>
        <taxon>Bacillaceae</taxon>
        <taxon>Salinibacillus</taxon>
    </lineage>
</organism>
<dbReference type="OrthoDB" id="2354281at2"/>
<gene>
    <name evidence="2" type="ORF">SAMN05421676_102467</name>
</gene>
<evidence type="ECO:0000313" key="2">
    <source>
        <dbReference type="EMBL" id="SET06009.1"/>
    </source>
</evidence>
<evidence type="ECO:0000259" key="1">
    <source>
        <dbReference type="PROSITE" id="PS51819"/>
    </source>
</evidence>
<keyword evidence="2" id="KW-0560">Oxidoreductase</keyword>
<dbReference type="Gene3D" id="3.10.180.10">
    <property type="entry name" value="2,3-Dihydroxybiphenyl 1,2-Dioxygenase, domain 1"/>
    <property type="match status" value="1"/>
</dbReference>
<dbReference type="PROSITE" id="PS51819">
    <property type="entry name" value="VOC"/>
    <property type="match status" value="1"/>
</dbReference>
<dbReference type="SUPFAM" id="SSF54593">
    <property type="entry name" value="Glyoxalase/Bleomycin resistance protein/Dihydroxybiphenyl dioxygenase"/>
    <property type="match status" value="1"/>
</dbReference>
<feature type="domain" description="VOC" evidence="1">
    <location>
        <begin position="7"/>
        <end position="124"/>
    </location>
</feature>
<dbReference type="STRING" id="237682.SAMN05421676_102467"/>
<dbReference type="InterPro" id="IPR004360">
    <property type="entry name" value="Glyas_Fos-R_dOase_dom"/>
</dbReference>
<dbReference type="RefSeq" id="WP_093132435.1">
    <property type="nucleotide sequence ID" value="NZ_FOHJ01000002.1"/>
</dbReference>
<sequence>MSNYLNQSVHAVFVHVRDLKRSASWYSKLLNLPYYAENVQSPVYNMPLKEGVYMTLDDHTFDPAFEFSPSQHPAFNFFSSHLYATYKWVKQEGIQIVREVEAHGNFGWFYISDPDENVIMICGDIVKK</sequence>
<dbReference type="GO" id="GO:0051213">
    <property type="term" value="F:dioxygenase activity"/>
    <property type="evidence" value="ECO:0007669"/>
    <property type="project" value="UniProtKB-KW"/>
</dbReference>
<keyword evidence="3" id="KW-1185">Reference proteome</keyword>
<reference evidence="3" key="1">
    <citation type="submission" date="2016-10" db="EMBL/GenBank/DDBJ databases">
        <authorList>
            <person name="Varghese N."/>
            <person name="Submissions S."/>
        </authorList>
    </citation>
    <scope>NUCLEOTIDE SEQUENCE [LARGE SCALE GENOMIC DNA]</scope>
    <source>
        <strain evidence="3">CGMCC 1.3566</strain>
    </source>
</reference>
<dbReference type="CDD" id="cd06587">
    <property type="entry name" value="VOC"/>
    <property type="match status" value="1"/>
</dbReference>
<protein>
    <submittedName>
        <fullName evidence="2">Glyoxalase/Bleomycin resistance protein/Dioxygenase superfamily protein</fullName>
    </submittedName>
</protein>
<keyword evidence="2" id="KW-0223">Dioxygenase</keyword>
<dbReference type="InterPro" id="IPR029068">
    <property type="entry name" value="Glyas_Bleomycin-R_OHBP_Dase"/>
</dbReference>
<dbReference type="AlphaFoldDB" id="A0A1I0BHI8"/>
<proteinExistence type="predicted"/>
<dbReference type="Proteomes" id="UP000199095">
    <property type="component" value="Unassembled WGS sequence"/>
</dbReference>
<dbReference type="Pfam" id="PF00903">
    <property type="entry name" value="Glyoxalase"/>
    <property type="match status" value="1"/>
</dbReference>